<dbReference type="Gene3D" id="2.130.10.10">
    <property type="entry name" value="YVTN repeat-like/Quinoprotein amine dehydrogenase"/>
    <property type="match status" value="2"/>
</dbReference>
<name>A0AAU8FRQ7_9BACT</name>
<dbReference type="Pfam" id="PF21544">
    <property type="entry name" value="PorZ_N_b_propeller"/>
    <property type="match status" value="1"/>
</dbReference>
<dbReference type="InterPro" id="IPR048954">
    <property type="entry name" value="PorZ_N"/>
</dbReference>
<dbReference type="Pfam" id="PF07494">
    <property type="entry name" value="Reg_prop"/>
    <property type="match status" value="1"/>
</dbReference>
<gene>
    <name evidence="2" type="ORF">ABV298_09985</name>
</gene>
<proteinExistence type="predicted"/>
<dbReference type="SUPFAM" id="SSF50978">
    <property type="entry name" value="WD40 repeat-like"/>
    <property type="match status" value="1"/>
</dbReference>
<dbReference type="NCBIfam" id="TIGR04183">
    <property type="entry name" value="Por_Secre_tail"/>
    <property type="match status" value="1"/>
</dbReference>
<dbReference type="SUPFAM" id="SSF63829">
    <property type="entry name" value="Calcium-dependent phosphotriesterase"/>
    <property type="match status" value="1"/>
</dbReference>
<evidence type="ECO:0000259" key="1">
    <source>
        <dbReference type="Pfam" id="PF21544"/>
    </source>
</evidence>
<dbReference type="InterPro" id="IPR011110">
    <property type="entry name" value="Reg_prop"/>
</dbReference>
<dbReference type="InterPro" id="IPR036322">
    <property type="entry name" value="WD40_repeat_dom_sf"/>
</dbReference>
<sequence>MRKAGIFIVFLAAMAGALRSRGQVLPLGQWQNHFNYLSAKQVVQAGSQIYCASYNGLFAVDTKTGEIRQYSKSEGLSNTGVAAMGYLPASQLLLLAYRNGIIDFVYLNDRSAPDQIETWDLLTTTQGLPVEKDIRRIVFRGNLAYIATAFGVLVLDTQLRQVEDTYRYIGPNGTQVSIGDIAFSGDSLFVVTPLGILATSMRDDINRQYFANWKSIASPGNISNIMFFRSAIHAAIPRKGVYKYDEGRWAPVYTSASPNLRILDGGQTLTVSTGNAVVSLDDRYNARTFSSPFFGSVRSGVHTTPATFWIADGKNGLVTNQVSDFKSYSPAQGDTTVFPRPDSIITDLNGLSWTRLPETLGGGILVSNADRTRQRVLSTSIGNGSLPASKINSLAKDQDGYIWFASTKGVGYFIPDGILQAARVDAILPVYGQRPLFNNEECTALAVEPGNRKWIGTRTGLYQFNTDGTELLRKFTSAGSPLPSDIIHALRFEPETGLLFVDTPAGMVSYQSNAKTPAVNLNNVIIFPNPVRPGYSGNIGISGVTGQATVKITDLAGRPVFETRSEGGLASWNLNDYTGRRAAAGIYIVFIVSADGTEHQAGKLAIIN</sequence>
<dbReference type="InterPro" id="IPR015943">
    <property type="entry name" value="WD40/YVTN_repeat-like_dom_sf"/>
</dbReference>
<dbReference type="EMBL" id="CP159289">
    <property type="protein sequence ID" value="XCH26696.1"/>
    <property type="molecule type" value="Genomic_DNA"/>
</dbReference>
<dbReference type="InterPro" id="IPR026444">
    <property type="entry name" value="Secre_tail"/>
</dbReference>
<evidence type="ECO:0000313" key="2">
    <source>
        <dbReference type="EMBL" id="XCH26696.1"/>
    </source>
</evidence>
<protein>
    <submittedName>
        <fullName evidence="2">T9SS type A sorting domain-containing protein</fullName>
    </submittedName>
</protein>
<dbReference type="AlphaFoldDB" id="A0AAU8FRQ7"/>
<accession>A0AAU8FRQ7</accession>
<feature type="domain" description="PorZ N-terminal beta-propeller" evidence="1">
    <location>
        <begin position="49"/>
        <end position="214"/>
    </location>
</feature>
<organism evidence="2">
    <name type="scientific">Dyadobacter sp. 676</name>
    <dbReference type="NCBI Taxonomy" id="3088362"/>
    <lineage>
        <taxon>Bacteria</taxon>
        <taxon>Pseudomonadati</taxon>
        <taxon>Bacteroidota</taxon>
        <taxon>Cytophagia</taxon>
        <taxon>Cytophagales</taxon>
        <taxon>Spirosomataceae</taxon>
        <taxon>Dyadobacter</taxon>
    </lineage>
</organism>
<dbReference type="RefSeq" id="WP_353721979.1">
    <property type="nucleotide sequence ID" value="NZ_CP159289.1"/>
</dbReference>
<reference evidence="2" key="1">
    <citation type="submission" date="2024-06" db="EMBL/GenBank/DDBJ databases">
        <title>Sequencing and assembly of the genome of Dyadobacter sp. strain 676, a symbiont of Cyamopsis tetragonoloba.</title>
        <authorList>
            <person name="Guro P."/>
            <person name="Sazanova A."/>
            <person name="Kuznetsova I."/>
            <person name="Belimov A."/>
            <person name="Safronova V."/>
        </authorList>
    </citation>
    <scope>NUCLEOTIDE SEQUENCE</scope>
    <source>
        <strain evidence="2">676</strain>
    </source>
</reference>